<organism evidence="4 5">
    <name type="scientific">Eubacterium plexicaudatum ASF492</name>
    <dbReference type="NCBI Taxonomy" id="1235802"/>
    <lineage>
        <taxon>Bacteria</taxon>
        <taxon>Bacillati</taxon>
        <taxon>Bacillota</taxon>
        <taxon>Clostridia</taxon>
        <taxon>Eubacteriales</taxon>
        <taxon>Eubacteriaceae</taxon>
        <taxon>Eubacterium</taxon>
    </lineage>
</organism>
<dbReference type="HOGENOM" id="CLU_933135_0_0_9"/>
<dbReference type="OrthoDB" id="5637at2"/>
<protein>
    <recommendedName>
        <fullName evidence="6">Deacetylase PdaC domain-containing protein</fullName>
    </recommendedName>
</protein>
<dbReference type="Pfam" id="PF13739">
    <property type="entry name" value="PdaC"/>
    <property type="match status" value="1"/>
</dbReference>
<evidence type="ECO:0000313" key="5">
    <source>
        <dbReference type="Proteomes" id="UP000012589"/>
    </source>
</evidence>
<dbReference type="Gene3D" id="3.30.565.40">
    <property type="entry name" value="Fervidobacterium nodosum Rt17-B1 like"/>
    <property type="match status" value="1"/>
</dbReference>
<evidence type="ECO:0000256" key="1">
    <source>
        <dbReference type="SAM" id="SignalP"/>
    </source>
</evidence>
<evidence type="ECO:0000313" key="4">
    <source>
        <dbReference type="EMBL" id="EMZ26141.1"/>
    </source>
</evidence>
<dbReference type="STRING" id="1235802.C823_02637"/>
<dbReference type="InterPro" id="IPR025303">
    <property type="entry name" value="PdaC"/>
</dbReference>
<feature type="chain" id="PRO_5038762112" description="Deacetylase PdaC domain-containing protein" evidence="1">
    <location>
        <begin position="29"/>
        <end position="260"/>
    </location>
</feature>
<feature type="domain" description="DUF3298" evidence="2">
    <location>
        <begin position="185"/>
        <end position="259"/>
    </location>
</feature>
<dbReference type="EMBL" id="AQFT01000085">
    <property type="protein sequence ID" value="EMZ26141.1"/>
    <property type="molecule type" value="Genomic_DNA"/>
</dbReference>
<reference evidence="4 5" key="1">
    <citation type="journal article" date="2014" name="Genome Announc.">
        <title>Draft genome sequences of the altered schaedler flora, a defined bacterial community from gnotobiotic mice.</title>
        <authorList>
            <person name="Wannemuehler M.J."/>
            <person name="Overstreet A.M."/>
            <person name="Ward D.V."/>
            <person name="Phillips G.J."/>
        </authorList>
    </citation>
    <scope>NUCLEOTIDE SEQUENCE [LARGE SCALE GENOMIC DNA]</scope>
    <source>
        <strain evidence="4 5">ASF492</strain>
    </source>
</reference>
<feature type="signal peptide" evidence="1">
    <location>
        <begin position="1"/>
        <end position="28"/>
    </location>
</feature>
<feature type="domain" description="Deacetylase PdaC" evidence="3">
    <location>
        <begin position="69"/>
        <end position="156"/>
    </location>
</feature>
<keyword evidence="1" id="KW-0732">Signal</keyword>
<keyword evidence="5" id="KW-1185">Reference proteome</keyword>
<evidence type="ECO:0008006" key="6">
    <source>
        <dbReference type="Google" id="ProtNLM"/>
    </source>
</evidence>
<dbReference type="Proteomes" id="UP000012589">
    <property type="component" value="Unassembled WGS sequence"/>
</dbReference>
<name>N2ADQ2_9FIRM</name>
<dbReference type="Gene3D" id="3.90.640.20">
    <property type="entry name" value="Heat-shock cognate protein, ATPase"/>
    <property type="match status" value="1"/>
</dbReference>
<dbReference type="AlphaFoldDB" id="N2ADQ2"/>
<accession>N2ADQ2</accession>
<evidence type="ECO:0000259" key="3">
    <source>
        <dbReference type="Pfam" id="PF13739"/>
    </source>
</evidence>
<comment type="caution">
    <text evidence="4">The sequence shown here is derived from an EMBL/GenBank/DDBJ whole genome shotgun (WGS) entry which is preliminary data.</text>
</comment>
<gene>
    <name evidence="4" type="ORF">C823_02637</name>
</gene>
<dbReference type="PATRIC" id="fig|1235802.3.peg.2784"/>
<dbReference type="Pfam" id="PF11738">
    <property type="entry name" value="DUF3298"/>
    <property type="match status" value="1"/>
</dbReference>
<dbReference type="eggNOG" id="ENOG5033N2S">
    <property type="taxonomic scope" value="Bacteria"/>
</dbReference>
<evidence type="ECO:0000259" key="2">
    <source>
        <dbReference type="Pfam" id="PF11738"/>
    </source>
</evidence>
<sequence length="260" mass="29828">MRRKEIAKKLGITIMASLLALPCVVPVACPPDTKVLAAQTDTKSPSQGLQLTTKTYEKEYKTEEGRIYKEVSYEYPYAEDDSDAAKTFNRFYRNLLTKWKKNAAENLKEAEDMIKETDSADNYYADDVKCEVTINDENHICVLQSGYEYSMGAHGMPYRYSYIFDAKTGKKVSAATLLGMSKKQVNEKVRELYLKKFDKTKKVETPLFYPDRDDVKKALEQIDFNDNRYYLKNGKIRFYADPYAVGPYVSGFIEVAVKLS</sequence>
<dbReference type="InterPro" id="IPR037126">
    <property type="entry name" value="PdaC/RsiV-like_sf"/>
</dbReference>
<proteinExistence type="predicted"/>
<dbReference type="InterPro" id="IPR021729">
    <property type="entry name" value="DUF3298"/>
</dbReference>